<feature type="region of interest" description="Disordered" evidence="1">
    <location>
        <begin position="195"/>
        <end position="228"/>
    </location>
</feature>
<evidence type="ECO:0000256" key="1">
    <source>
        <dbReference type="SAM" id="MobiDB-lite"/>
    </source>
</evidence>
<evidence type="ECO:0000313" key="4">
    <source>
        <dbReference type="Proteomes" id="UP000011747"/>
    </source>
</evidence>
<dbReference type="InterPro" id="IPR019076">
    <property type="entry name" value="Spore_lipoprot_YhcN/YlaJ-like"/>
</dbReference>
<comment type="caution">
    <text evidence="3">The sequence shown here is derived from an EMBL/GenBank/DDBJ whole genome shotgun (WGS) entry which is preliminary data.</text>
</comment>
<gene>
    <name evidence="3" type="ORF">HMPREF1015_01083</name>
</gene>
<dbReference type="Pfam" id="PF09580">
    <property type="entry name" value="Spore_YhcN_YlaJ"/>
    <property type="match status" value="1"/>
</dbReference>
<keyword evidence="4" id="KW-1185">Reference proteome</keyword>
<dbReference type="Proteomes" id="UP000011747">
    <property type="component" value="Unassembled WGS sequence"/>
</dbReference>
<proteinExistence type="predicted"/>
<evidence type="ECO:0008006" key="5">
    <source>
        <dbReference type="Google" id="ProtNLM"/>
    </source>
</evidence>
<dbReference type="PROSITE" id="PS51257">
    <property type="entry name" value="PROKAR_LIPOPROTEIN"/>
    <property type="match status" value="1"/>
</dbReference>
<feature type="signal peptide" evidence="2">
    <location>
        <begin position="1"/>
        <end position="23"/>
    </location>
</feature>
<organism evidence="3 4">
    <name type="scientific">Bacillus smithii 7_3_47FAA</name>
    <dbReference type="NCBI Taxonomy" id="665952"/>
    <lineage>
        <taxon>Bacteria</taxon>
        <taxon>Bacillati</taxon>
        <taxon>Bacillota</taxon>
        <taxon>Bacilli</taxon>
        <taxon>Bacillales</taxon>
        <taxon>Bacillaceae</taxon>
        <taxon>Bacillus</taxon>
    </lineage>
</organism>
<dbReference type="AlphaFoldDB" id="G9QH24"/>
<keyword evidence="2" id="KW-0732">Signal</keyword>
<protein>
    <recommendedName>
        <fullName evidence="5">Sporulation lipoprotein YhcN/YlaJ</fullName>
    </recommendedName>
</protein>
<dbReference type="EMBL" id="ACWF01000007">
    <property type="protein sequence ID" value="EHL79531.1"/>
    <property type="molecule type" value="Genomic_DNA"/>
</dbReference>
<dbReference type="PATRIC" id="fig|665952.3.peg.197"/>
<accession>G9QH24</accession>
<dbReference type="HOGENOM" id="CLU_109706_0_0_9"/>
<reference evidence="3 4" key="1">
    <citation type="submission" date="2011-09" db="EMBL/GenBank/DDBJ databases">
        <title>The Genome Sequence of Bacillus smithii 7_3_47FAA.</title>
        <authorList>
            <consortium name="The Broad Institute Genome Sequencing Platform"/>
            <person name="Earl A."/>
            <person name="Ward D."/>
            <person name="Feldgarden M."/>
            <person name="Gevers D."/>
            <person name="Daigneault M."/>
            <person name="Strauss J."/>
            <person name="Allen-Vercoe E."/>
            <person name="Young S.K."/>
            <person name="Zeng Q."/>
            <person name="Gargeya S."/>
            <person name="Fitzgerald M."/>
            <person name="Haas B."/>
            <person name="Abouelleil A."/>
            <person name="Alvarado L."/>
            <person name="Arachchi H.M."/>
            <person name="Berlin A."/>
            <person name="Brown A."/>
            <person name="Chapman S.B."/>
            <person name="Chen Z."/>
            <person name="Dunbar C."/>
            <person name="Freedman E."/>
            <person name="Gearin G."/>
            <person name="Goldberg J."/>
            <person name="Griggs A."/>
            <person name="Gujja S."/>
            <person name="Heiman D."/>
            <person name="Howarth C."/>
            <person name="Larson L."/>
            <person name="Lui A."/>
            <person name="MacDonald P.J.P."/>
            <person name="Montmayeur A."/>
            <person name="Murphy C."/>
            <person name="Neiman D."/>
            <person name="Pearson M."/>
            <person name="Priest M."/>
            <person name="Roberts A."/>
            <person name="Saif S."/>
            <person name="Shea T."/>
            <person name="Shenoy N."/>
            <person name="Sisk P."/>
            <person name="Stolte C."/>
            <person name="Sykes S."/>
            <person name="Wortman J."/>
            <person name="Nusbaum C."/>
            <person name="Birren B."/>
        </authorList>
    </citation>
    <scope>NUCLEOTIDE SEQUENCE [LARGE SCALE GENOMIC DNA]</scope>
    <source>
        <strain evidence="3 4">7_3_47FAA</strain>
    </source>
</reference>
<sequence>MKKNILAGCLLSLAVLSGCNNEAADRDRSGIYDRNGNTLNVNNDQDLFDKNRKPYNIMTDDRDEAFGYVRHQKSPIQGKTISYRDMYTMDREQVADTISRLSVGLPDVKDCATLVTDEEVLVAYDRRQNARTSRSETADQVKRTAMSVVPRWYHVYVTDDPNLRRDVENLASMDANTRNSETNINRTINLMLDRSPQGRSIVDGENPNGERIHDPLEDDNHAQKRKNQ</sequence>
<feature type="chain" id="PRO_5003526165" description="Sporulation lipoprotein YhcN/YlaJ" evidence="2">
    <location>
        <begin position="24"/>
        <end position="228"/>
    </location>
</feature>
<dbReference type="RefSeq" id="WP_003352473.1">
    <property type="nucleotide sequence ID" value="NZ_JH414740.1"/>
</dbReference>
<name>G9QH24_9BACI</name>
<feature type="compositionally biased region" description="Basic and acidic residues" evidence="1">
    <location>
        <begin position="208"/>
        <end position="222"/>
    </location>
</feature>
<evidence type="ECO:0000256" key="2">
    <source>
        <dbReference type="SAM" id="SignalP"/>
    </source>
</evidence>
<evidence type="ECO:0000313" key="3">
    <source>
        <dbReference type="EMBL" id="EHL79531.1"/>
    </source>
</evidence>